<accession>A0A8S5TQ17</accession>
<sequence length="48" mass="5513">MKKEVMKCKDREMIIVEADDEIIEPDNVEDIFVSETDTALKILLGEES</sequence>
<proteinExistence type="predicted"/>
<name>A0A8S5TQ17_9CAUD</name>
<dbReference type="EMBL" id="BK032876">
    <property type="protein sequence ID" value="DAF65220.1"/>
    <property type="molecule type" value="Genomic_DNA"/>
</dbReference>
<evidence type="ECO:0000313" key="1">
    <source>
        <dbReference type="EMBL" id="DAF65220.1"/>
    </source>
</evidence>
<reference evidence="1" key="1">
    <citation type="journal article" date="2021" name="Proc. Natl. Acad. Sci. U.S.A.">
        <title>A Catalog of Tens of Thousands of Viruses from Human Metagenomes Reveals Hidden Associations with Chronic Diseases.</title>
        <authorList>
            <person name="Tisza M.J."/>
            <person name="Buck C.B."/>
        </authorList>
    </citation>
    <scope>NUCLEOTIDE SEQUENCE</scope>
    <source>
        <strain evidence="1">CtCXW4</strain>
    </source>
</reference>
<organism evidence="1">
    <name type="scientific">Myoviridae sp. ctCXW4</name>
    <dbReference type="NCBI Taxonomy" id="2827669"/>
    <lineage>
        <taxon>Viruses</taxon>
        <taxon>Duplodnaviria</taxon>
        <taxon>Heunggongvirae</taxon>
        <taxon>Uroviricota</taxon>
        <taxon>Caudoviricetes</taxon>
    </lineage>
</organism>
<protein>
    <submittedName>
        <fullName evidence="1">Uncharacterized protein</fullName>
    </submittedName>
</protein>